<organism evidence="3 4">
    <name type="scientific">Hypnocyclicus thermotrophus</name>
    <dbReference type="NCBI Taxonomy" id="1627895"/>
    <lineage>
        <taxon>Bacteria</taxon>
        <taxon>Fusobacteriati</taxon>
        <taxon>Fusobacteriota</taxon>
        <taxon>Fusobacteriia</taxon>
        <taxon>Fusobacteriales</taxon>
        <taxon>Fusobacteriaceae</taxon>
        <taxon>Hypnocyclicus</taxon>
    </lineage>
</organism>
<dbReference type="GO" id="GO:0008483">
    <property type="term" value="F:transaminase activity"/>
    <property type="evidence" value="ECO:0007669"/>
    <property type="project" value="UniProtKB-KW"/>
</dbReference>
<evidence type="ECO:0000256" key="1">
    <source>
        <dbReference type="RuleBase" id="RU000481"/>
    </source>
</evidence>
<keyword evidence="1" id="KW-0808">Transferase</keyword>
<dbReference type="SUPFAM" id="SSF53383">
    <property type="entry name" value="PLP-dependent transferases"/>
    <property type="match status" value="1"/>
</dbReference>
<dbReference type="NCBIfam" id="NF005305">
    <property type="entry name" value="PRK06836.1"/>
    <property type="match status" value="1"/>
</dbReference>
<dbReference type="AlphaFoldDB" id="A0AA46DZK1"/>
<dbReference type="InterPro" id="IPR004839">
    <property type="entry name" value="Aminotransferase_I/II_large"/>
</dbReference>
<evidence type="ECO:0000313" key="4">
    <source>
        <dbReference type="Proteomes" id="UP000294678"/>
    </source>
</evidence>
<protein>
    <recommendedName>
        <fullName evidence="1">Aminotransferase</fullName>
        <ecNumber evidence="1">2.6.1.-</ecNumber>
    </recommendedName>
</protein>
<dbReference type="PANTHER" id="PTHR42691">
    <property type="entry name" value="ASPARTATE AMINOTRANSFERASE YHDR-RELATED"/>
    <property type="match status" value="1"/>
</dbReference>
<dbReference type="InterPro" id="IPR015422">
    <property type="entry name" value="PyrdxlP-dep_Trfase_small"/>
</dbReference>
<dbReference type="GO" id="GO:0030170">
    <property type="term" value="F:pyridoxal phosphate binding"/>
    <property type="evidence" value="ECO:0007669"/>
    <property type="project" value="InterPro"/>
</dbReference>
<dbReference type="Gene3D" id="3.40.640.10">
    <property type="entry name" value="Type I PLP-dependent aspartate aminotransferase-like (Major domain)"/>
    <property type="match status" value="1"/>
</dbReference>
<evidence type="ECO:0000313" key="3">
    <source>
        <dbReference type="EMBL" id="TDT71780.1"/>
    </source>
</evidence>
<comment type="caution">
    <text evidence="3">The sequence shown here is derived from an EMBL/GenBank/DDBJ whole genome shotgun (WGS) entry which is preliminary data.</text>
</comment>
<proteinExistence type="inferred from homology"/>
<dbReference type="EMBL" id="SOBG01000002">
    <property type="protein sequence ID" value="TDT71780.1"/>
    <property type="molecule type" value="Genomic_DNA"/>
</dbReference>
<dbReference type="PRINTS" id="PR00753">
    <property type="entry name" value="ACCSYNTHASE"/>
</dbReference>
<gene>
    <name evidence="3" type="ORF">EV215_0464</name>
</gene>
<dbReference type="Proteomes" id="UP000294678">
    <property type="component" value="Unassembled WGS sequence"/>
</dbReference>
<dbReference type="PROSITE" id="PS00105">
    <property type="entry name" value="AA_TRANSFER_CLASS_1"/>
    <property type="match status" value="1"/>
</dbReference>
<name>A0AA46DZK1_9FUSO</name>
<reference evidence="3 4" key="1">
    <citation type="submission" date="2019-03" db="EMBL/GenBank/DDBJ databases">
        <title>Genomic Encyclopedia of Type Strains, Phase IV (KMG-IV): sequencing the most valuable type-strain genomes for metagenomic binning, comparative biology and taxonomic classification.</title>
        <authorList>
            <person name="Goeker M."/>
        </authorList>
    </citation>
    <scope>NUCLEOTIDE SEQUENCE [LARGE SCALE GENOMIC DNA]</scope>
    <source>
        <strain evidence="3 4">DSM 100055</strain>
    </source>
</reference>
<dbReference type="EC" id="2.6.1.-" evidence="1"/>
<comment type="cofactor">
    <cofactor evidence="1">
        <name>pyridoxal 5'-phosphate</name>
        <dbReference type="ChEBI" id="CHEBI:597326"/>
    </cofactor>
</comment>
<dbReference type="PANTHER" id="PTHR42691:SF1">
    <property type="entry name" value="ASPARTATE AMINOTRANSFERASE YHDR-RELATED"/>
    <property type="match status" value="1"/>
</dbReference>
<feature type="domain" description="Aminotransferase class I/classII large" evidence="2">
    <location>
        <begin position="39"/>
        <end position="382"/>
    </location>
</feature>
<sequence>MISNEINKNMQNSSWIRKMFEEGERLAKIHGKENIYDYSIGNPFAEPPIEVINSLIKHSSEKGVHRYMSNAGFLDVRKTMANEINKNIIDKKLSYEHVVMTCGAAGALNTVLRAILNPGEEVIVFTPYFVEYGFYIQNHNGIMVTINNEKTNFQPNLDELKKKITKKTKAIIINSPNNPTGVVYKENILKEMSLVIKEKEEEFNSKIFIISDEPYSKIVYNNIKIPNILNIFENGIIVNSFSKSLGLAGERIGYIAVNPKIENVSILMNALIFCNRTLGFGNAPALAQKAVADGINSSVNIADYQEKRDFLYDNLTRLGFTMVNPEGTFYLFPKSPIKNDIEFVKFATKYNILLVPGSGFGCPGYFRMSYCVDFNMIKRSISAFEKMAKDLNLIK</sequence>
<dbReference type="InterPro" id="IPR015424">
    <property type="entry name" value="PyrdxlP-dep_Trfase"/>
</dbReference>
<dbReference type="Gene3D" id="3.90.1150.10">
    <property type="entry name" value="Aspartate Aminotransferase, domain 1"/>
    <property type="match status" value="2"/>
</dbReference>
<evidence type="ECO:0000259" key="2">
    <source>
        <dbReference type="Pfam" id="PF00155"/>
    </source>
</evidence>
<dbReference type="CDD" id="cd00609">
    <property type="entry name" value="AAT_like"/>
    <property type="match status" value="1"/>
</dbReference>
<keyword evidence="4" id="KW-1185">Reference proteome</keyword>
<accession>A0AA46DZK1</accession>
<dbReference type="Pfam" id="PF00155">
    <property type="entry name" value="Aminotran_1_2"/>
    <property type="match status" value="1"/>
</dbReference>
<dbReference type="RefSeq" id="WP_134112376.1">
    <property type="nucleotide sequence ID" value="NZ_SOBG01000002.1"/>
</dbReference>
<dbReference type="InterPro" id="IPR015421">
    <property type="entry name" value="PyrdxlP-dep_Trfase_major"/>
</dbReference>
<keyword evidence="1 3" id="KW-0032">Aminotransferase</keyword>
<comment type="similarity">
    <text evidence="1">Belongs to the class-I pyridoxal-phosphate-dependent aminotransferase family.</text>
</comment>
<dbReference type="InterPro" id="IPR004838">
    <property type="entry name" value="NHTrfase_class1_PyrdxlP-BS"/>
</dbReference>